<evidence type="ECO:0008006" key="4">
    <source>
        <dbReference type="Google" id="ProtNLM"/>
    </source>
</evidence>
<feature type="transmembrane region" description="Helical" evidence="1">
    <location>
        <begin position="12"/>
        <end position="33"/>
    </location>
</feature>
<dbReference type="EMBL" id="CP001674">
    <property type="protein sequence ID" value="ACT51961.1"/>
    <property type="molecule type" value="Genomic_DNA"/>
</dbReference>
<proteinExistence type="predicted"/>
<reference evidence="3" key="1">
    <citation type="submission" date="2009-07" db="EMBL/GenBank/DDBJ databases">
        <title>Complete sequence of chromosome of Methylovorus sp. SIP3-4.</title>
        <authorList>
            <person name="Lucas S."/>
            <person name="Copeland A."/>
            <person name="Lapidus A."/>
            <person name="Glavina del Rio T."/>
            <person name="Tice H."/>
            <person name="Bruce D."/>
            <person name="Goodwin L."/>
            <person name="Pitluck S."/>
            <person name="Clum A."/>
            <person name="Larimer F."/>
            <person name="Land M."/>
            <person name="Hauser L."/>
            <person name="Kyrpides N."/>
            <person name="Mikhailova N."/>
            <person name="Kayluzhnaya M."/>
            <person name="Chistoserdova L."/>
        </authorList>
    </citation>
    <scope>NUCLEOTIDE SEQUENCE [LARGE SCALE GENOMIC DNA]</scope>
    <source>
        <strain evidence="3">SIP3-4</strain>
    </source>
</reference>
<dbReference type="HOGENOM" id="CLU_173298_2_0_4"/>
<dbReference type="AlphaFoldDB" id="C6XBJ1"/>
<dbReference type="RefSeq" id="WP_015831174.1">
    <property type="nucleotide sequence ID" value="NC_012969.1"/>
</dbReference>
<organism evidence="2 3">
    <name type="scientific">Methylovorus glucosotrophus (strain SIP3-4)</name>
    <dbReference type="NCBI Taxonomy" id="582744"/>
    <lineage>
        <taxon>Bacteria</taxon>
        <taxon>Pseudomonadati</taxon>
        <taxon>Pseudomonadota</taxon>
        <taxon>Betaproteobacteria</taxon>
        <taxon>Nitrosomonadales</taxon>
        <taxon>Methylophilaceae</taxon>
        <taxon>Methylovorus</taxon>
    </lineage>
</organism>
<keyword evidence="1" id="KW-1133">Transmembrane helix</keyword>
<gene>
    <name evidence="2" type="ordered locus">Msip34_2724</name>
</gene>
<keyword evidence="3" id="KW-1185">Reference proteome</keyword>
<evidence type="ECO:0000313" key="3">
    <source>
        <dbReference type="Proteomes" id="UP000002743"/>
    </source>
</evidence>
<dbReference type="OrthoDB" id="8538556at2"/>
<dbReference type="Pfam" id="PF11391">
    <property type="entry name" value="DUF2798"/>
    <property type="match status" value="1"/>
</dbReference>
<keyword evidence="1" id="KW-0812">Transmembrane</keyword>
<accession>C6XBJ1</accession>
<name>C6XBJ1_METGS</name>
<sequence length="78" mass="8983" precursor="true">MSWKIPRRFRPIVFAAVMSAFSVMLVSGTLTLRHWGWHAGFMQEWWHAFCTAWPVVFLAILLVAPLVGRLVERIVASE</sequence>
<keyword evidence="1" id="KW-0472">Membrane</keyword>
<evidence type="ECO:0000256" key="1">
    <source>
        <dbReference type="SAM" id="Phobius"/>
    </source>
</evidence>
<dbReference type="KEGG" id="mei:Msip34_2724"/>
<reference evidence="2 3" key="2">
    <citation type="journal article" date="2011" name="J. Bacteriol.">
        <title>Genomes of three methylotrophs from a single niche uncover genetic and metabolic divergence of Methylophilaceae.</title>
        <authorList>
            <person name="Lapidus A."/>
            <person name="Clum A."/>
            <person name="Labutti K."/>
            <person name="Kaluzhnaya M.G."/>
            <person name="Lim S."/>
            <person name="Beck D.A."/>
            <person name="Glavina Del Rio T."/>
            <person name="Nolan M."/>
            <person name="Mavromatis K."/>
            <person name="Huntemann M."/>
            <person name="Lucas S."/>
            <person name="Lidstrom M.E."/>
            <person name="Ivanova N."/>
            <person name="Chistoserdova L."/>
        </authorList>
    </citation>
    <scope>NUCLEOTIDE SEQUENCE [LARGE SCALE GENOMIC DNA]</scope>
    <source>
        <strain evidence="2 3">SIP3-4</strain>
    </source>
</reference>
<dbReference type="Proteomes" id="UP000002743">
    <property type="component" value="Chromosome"/>
</dbReference>
<evidence type="ECO:0000313" key="2">
    <source>
        <dbReference type="EMBL" id="ACT51961.1"/>
    </source>
</evidence>
<feature type="transmembrane region" description="Helical" evidence="1">
    <location>
        <begin position="45"/>
        <end position="67"/>
    </location>
</feature>
<dbReference type="InterPro" id="IPR021529">
    <property type="entry name" value="DUF2798"/>
</dbReference>
<protein>
    <recommendedName>
        <fullName evidence="4">DUF2798 domain-containing protein</fullName>
    </recommendedName>
</protein>